<dbReference type="EC" id="1.1.1.-" evidence="3"/>
<dbReference type="InterPro" id="IPR036291">
    <property type="entry name" value="NAD(P)-bd_dom_sf"/>
</dbReference>
<dbReference type="InterPro" id="IPR002347">
    <property type="entry name" value="SDR_fam"/>
</dbReference>
<gene>
    <name evidence="3" type="ORF">ACFSJT_07655</name>
</gene>
<evidence type="ECO:0000313" key="3">
    <source>
        <dbReference type="EMBL" id="MFD2186665.1"/>
    </source>
</evidence>
<proteinExistence type="inferred from homology"/>
<dbReference type="SUPFAM" id="SSF51735">
    <property type="entry name" value="NAD(P)-binding Rossmann-fold domains"/>
    <property type="match status" value="1"/>
</dbReference>
<dbReference type="EMBL" id="JBHUHY010000004">
    <property type="protein sequence ID" value="MFD2186665.1"/>
    <property type="molecule type" value="Genomic_DNA"/>
</dbReference>
<dbReference type="PRINTS" id="PR00080">
    <property type="entry name" value="SDRFAMILY"/>
</dbReference>
<organism evidence="3 4">
    <name type="scientific">Aquimarina celericrescens</name>
    <dbReference type="NCBI Taxonomy" id="1964542"/>
    <lineage>
        <taxon>Bacteria</taxon>
        <taxon>Pseudomonadati</taxon>
        <taxon>Bacteroidota</taxon>
        <taxon>Flavobacteriia</taxon>
        <taxon>Flavobacteriales</taxon>
        <taxon>Flavobacteriaceae</taxon>
        <taxon>Aquimarina</taxon>
    </lineage>
</organism>
<dbReference type="Gene3D" id="3.40.50.720">
    <property type="entry name" value="NAD(P)-binding Rossmann-like Domain"/>
    <property type="match status" value="1"/>
</dbReference>
<evidence type="ECO:0000256" key="1">
    <source>
        <dbReference type="ARBA" id="ARBA00006484"/>
    </source>
</evidence>
<name>A0ABW5AWI6_9FLAO</name>
<dbReference type="PANTHER" id="PTHR43639">
    <property type="entry name" value="OXIDOREDUCTASE, SHORT-CHAIN DEHYDROGENASE/REDUCTASE FAMILY (AFU_ORTHOLOGUE AFUA_5G02870)"/>
    <property type="match status" value="1"/>
</dbReference>
<dbReference type="RefSeq" id="WP_378319654.1">
    <property type="nucleotide sequence ID" value="NZ_JBHUHY010000004.1"/>
</dbReference>
<dbReference type="PANTHER" id="PTHR43639:SF1">
    <property type="entry name" value="SHORT-CHAIN DEHYDROGENASE_REDUCTASE FAMILY PROTEIN"/>
    <property type="match status" value="1"/>
</dbReference>
<comment type="similarity">
    <text evidence="1">Belongs to the short-chain dehydrogenases/reductases (SDR) family.</text>
</comment>
<dbReference type="Pfam" id="PF13561">
    <property type="entry name" value="adh_short_C2"/>
    <property type="match status" value="1"/>
</dbReference>
<keyword evidence="4" id="KW-1185">Reference proteome</keyword>
<comment type="caution">
    <text evidence="3">The sequence shown here is derived from an EMBL/GenBank/DDBJ whole genome shotgun (WGS) entry which is preliminary data.</text>
</comment>
<reference evidence="4" key="1">
    <citation type="journal article" date="2019" name="Int. J. Syst. Evol. Microbiol.">
        <title>The Global Catalogue of Microorganisms (GCM) 10K type strain sequencing project: providing services to taxonomists for standard genome sequencing and annotation.</title>
        <authorList>
            <consortium name="The Broad Institute Genomics Platform"/>
            <consortium name="The Broad Institute Genome Sequencing Center for Infectious Disease"/>
            <person name="Wu L."/>
            <person name="Ma J."/>
        </authorList>
    </citation>
    <scope>NUCLEOTIDE SEQUENCE [LARGE SCALE GENOMIC DNA]</scope>
    <source>
        <strain evidence="4">DT92</strain>
    </source>
</reference>
<evidence type="ECO:0000256" key="2">
    <source>
        <dbReference type="ARBA" id="ARBA00023002"/>
    </source>
</evidence>
<sequence>MKAKNKIALVTGGSRGLGKNMALALANDGVDIIFTYYIEVEEAQSVVAELVEKGQSSQTLQLDLVQFNLLDEFVQKFRTILKEEWGVETFDFLIHNGGIGASISIEDCTEEKFDQLLYIHYKSVYFLTQKLIPAVNDGGCIVFITSATTRYCIPGYSLYSSLKSALETLTKHVAQEYGNRGIRSVAVAPGAIATDFNNAKARDDEEVQQKLANMIALGRVGQPDDIGQVVAFLCSDAAQWINGERIEISGGQAL</sequence>
<protein>
    <submittedName>
        <fullName evidence="3">SDR family NAD(P)-dependent oxidoreductase</fullName>
        <ecNumber evidence="3">1.1.1.-</ecNumber>
    </submittedName>
</protein>
<evidence type="ECO:0000313" key="4">
    <source>
        <dbReference type="Proteomes" id="UP001597344"/>
    </source>
</evidence>
<dbReference type="GO" id="GO:0016491">
    <property type="term" value="F:oxidoreductase activity"/>
    <property type="evidence" value="ECO:0007669"/>
    <property type="project" value="UniProtKB-KW"/>
</dbReference>
<dbReference type="Proteomes" id="UP001597344">
    <property type="component" value="Unassembled WGS sequence"/>
</dbReference>
<accession>A0ABW5AWI6</accession>
<keyword evidence="2 3" id="KW-0560">Oxidoreductase</keyword>
<dbReference type="PRINTS" id="PR00081">
    <property type="entry name" value="GDHRDH"/>
</dbReference>